<keyword evidence="2" id="KW-1185">Reference proteome</keyword>
<accession>A0A1Z5ISD9</accession>
<comment type="caution">
    <text evidence="1">The sequence shown here is derived from an EMBL/GenBank/DDBJ whole genome shotgun (WGS) entry which is preliminary data.</text>
</comment>
<reference evidence="1 2" key="1">
    <citation type="submission" date="2015-11" db="EMBL/GenBank/DDBJ databases">
        <title>Draft genome sequences of new species of the genus Lactobacillus isolated from orchardgrass silage.</title>
        <authorList>
            <person name="Tohno M."/>
            <person name="Tanizawa Y."/>
            <person name="Arita M."/>
        </authorList>
    </citation>
    <scope>NUCLEOTIDE SEQUENCE [LARGE SCALE GENOMIC DNA]</scope>
    <source>
        <strain evidence="1 2">IWT140</strain>
    </source>
</reference>
<organism evidence="1 2">
    <name type="scientific">Secundilactobacillus pentosiphilus</name>
    <dbReference type="NCBI Taxonomy" id="1714682"/>
    <lineage>
        <taxon>Bacteria</taxon>
        <taxon>Bacillati</taxon>
        <taxon>Bacillota</taxon>
        <taxon>Bacilli</taxon>
        <taxon>Lactobacillales</taxon>
        <taxon>Lactobacillaceae</taxon>
        <taxon>Secundilactobacillus</taxon>
    </lineage>
</organism>
<sequence length="166" mass="18757">MNLAQFQALGMVLIQDQLVEHSENSKPENKPAYKIVFEYSNQLYAALPFKYDFSVHAPSFTELSSFKQSQPTVVNEDEDNLCLIKAYKKVVSEWYPREGFKTFFGNDTGLLFKTAVQLVSELEGDSLDSPLVDVDVLSTNLKLDFMYLPQDAVIKPISLITSTSEN</sequence>
<protein>
    <submittedName>
        <fullName evidence="1">Uncharacterized protein</fullName>
    </submittedName>
</protein>
<dbReference type="Proteomes" id="UP000198430">
    <property type="component" value="Unassembled WGS sequence"/>
</dbReference>
<evidence type="ECO:0000313" key="1">
    <source>
        <dbReference type="EMBL" id="GAX04586.1"/>
    </source>
</evidence>
<evidence type="ECO:0000313" key="2">
    <source>
        <dbReference type="Proteomes" id="UP000198430"/>
    </source>
</evidence>
<dbReference type="RefSeq" id="WP_089089537.1">
    <property type="nucleotide sequence ID" value="NZ_BCMH01000023.1"/>
</dbReference>
<dbReference type="AlphaFoldDB" id="A0A1Z5ISD9"/>
<proteinExistence type="predicted"/>
<dbReference type="EMBL" id="BCMH01000023">
    <property type="protein sequence ID" value="GAX04586.1"/>
    <property type="molecule type" value="Genomic_DNA"/>
</dbReference>
<name>A0A1Z5ISD9_9LACO</name>
<gene>
    <name evidence="1" type="ORF">IWT140_02228</name>
</gene>